<dbReference type="GO" id="GO:0071555">
    <property type="term" value="P:cell wall organization"/>
    <property type="evidence" value="ECO:0007669"/>
    <property type="project" value="UniProtKB-KW"/>
</dbReference>
<evidence type="ECO:0000256" key="3">
    <source>
        <dbReference type="ARBA" id="ARBA00012211"/>
    </source>
</evidence>
<comment type="similarity">
    <text evidence="14">Belongs to the MurCDEF family.</text>
</comment>
<dbReference type="Pfam" id="PF08245">
    <property type="entry name" value="Mur_ligase_M"/>
    <property type="match status" value="1"/>
</dbReference>
<evidence type="ECO:0000256" key="5">
    <source>
        <dbReference type="ARBA" id="ARBA00022598"/>
    </source>
</evidence>
<feature type="domain" description="Mur ligase central" evidence="17">
    <location>
        <begin position="120"/>
        <end position="294"/>
    </location>
</feature>
<dbReference type="GO" id="GO:0009252">
    <property type="term" value="P:peptidoglycan biosynthetic process"/>
    <property type="evidence" value="ECO:0007669"/>
    <property type="project" value="UniProtKB-UniRule"/>
</dbReference>
<evidence type="ECO:0000256" key="14">
    <source>
        <dbReference type="HAMAP-Rule" id="MF_00046"/>
    </source>
</evidence>
<evidence type="ECO:0000259" key="15">
    <source>
        <dbReference type="Pfam" id="PF01225"/>
    </source>
</evidence>
<evidence type="ECO:0000256" key="10">
    <source>
        <dbReference type="ARBA" id="ARBA00022984"/>
    </source>
</evidence>
<keyword evidence="7 14" id="KW-0547">Nucleotide-binding</keyword>
<keyword evidence="9 14" id="KW-0133">Cell shape</keyword>
<evidence type="ECO:0000256" key="1">
    <source>
        <dbReference type="ARBA" id="ARBA00004496"/>
    </source>
</evidence>
<keyword evidence="10 14" id="KW-0573">Peptidoglycan synthesis</keyword>
<dbReference type="Pfam" id="PF02875">
    <property type="entry name" value="Mur_ligase_C"/>
    <property type="match status" value="1"/>
</dbReference>
<reference evidence="18 19" key="1">
    <citation type="submission" date="2012-01" db="EMBL/GenBank/DDBJ databases">
        <title>The Genome Sequence of Odoribacter laneus YIT 12061.</title>
        <authorList>
            <consortium name="The Broad Institute Genome Sequencing Platform"/>
            <person name="Earl A."/>
            <person name="Ward D."/>
            <person name="Feldgarden M."/>
            <person name="Gevers D."/>
            <person name="Morotomi M."/>
            <person name="Young S.K."/>
            <person name="Zeng Q."/>
            <person name="Gargeya S."/>
            <person name="Fitzgerald M."/>
            <person name="Haas B."/>
            <person name="Abouelleil A."/>
            <person name="Alvarado L."/>
            <person name="Arachchi H.M."/>
            <person name="Berlin A."/>
            <person name="Chapman S.B."/>
            <person name="Gearin G."/>
            <person name="Goldberg J."/>
            <person name="Griggs A."/>
            <person name="Gujja S."/>
            <person name="Hansen M."/>
            <person name="Heiman D."/>
            <person name="Howarth C."/>
            <person name="Larimer J."/>
            <person name="Lui A."/>
            <person name="MacDonald P.J.P."/>
            <person name="McCowen C."/>
            <person name="Montmayeur A."/>
            <person name="Murphy C."/>
            <person name="Neiman D."/>
            <person name="Pearson M."/>
            <person name="Priest M."/>
            <person name="Roberts A."/>
            <person name="Saif S."/>
            <person name="Shea T."/>
            <person name="Sisk P."/>
            <person name="Stolte C."/>
            <person name="Sykes S."/>
            <person name="Wortman J."/>
            <person name="Nusbaum C."/>
            <person name="Birren B."/>
        </authorList>
    </citation>
    <scope>NUCLEOTIDE SEQUENCE [LARGE SCALE GENOMIC DNA]</scope>
    <source>
        <strain evidence="18 19">YIT 12061</strain>
    </source>
</reference>
<evidence type="ECO:0000313" key="18">
    <source>
        <dbReference type="EMBL" id="EHP47127.1"/>
    </source>
</evidence>
<evidence type="ECO:0000256" key="6">
    <source>
        <dbReference type="ARBA" id="ARBA00022618"/>
    </source>
</evidence>
<comment type="pathway">
    <text evidence="2 14">Cell wall biogenesis; peptidoglycan biosynthesis.</text>
</comment>
<dbReference type="SUPFAM" id="SSF53623">
    <property type="entry name" value="MurD-like peptide ligases, catalytic domain"/>
    <property type="match status" value="1"/>
</dbReference>
<dbReference type="AlphaFoldDB" id="H1DHJ8"/>
<evidence type="ECO:0000256" key="12">
    <source>
        <dbReference type="ARBA" id="ARBA00023316"/>
    </source>
</evidence>
<evidence type="ECO:0000256" key="9">
    <source>
        <dbReference type="ARBA" id="ARBA00022960"/>
    </source>
</evidence>
<organism evidence="18 19">
    <name type="scientific">Odoribacter laneus YIT 12061</name>
    <dbReference type="NCBI Taxonomy" id="742817"/>
    <lineage>
        <taxon>Bacteria</taxon>
        <taxon>Pseudomonadati</taxon>
        <taxon>Bacteroidota</taxon>
        <taxon>Bacteroidia</taxon>
        <taxon>Bacteroidales</taxon>
        <taxon>Odoribacteraceae</taxon>
        <taxon>Odoribacter</taxon>
    </lineage>
</organism>
<keyword evidence="11 14" id="KW-0131">Cell cycle</keyword>
<evidence type="ECO:0000313" key="19">
    <source>
        <dbReference type="Proteomes" id="UP000004892"/>
    </source>
</evidence>
<keyword evidence="19" id="KW-1185">Reference proteome</keyword>
<dbReference type="Pfam" id="PF01225">
    <property type="entry name" value="Mur_ligase"/>
    <property type="match status" value="1"/>
</dbReference>
<dbReference type="EC" id="6.3.2.8" evidence="3 14"/>
<evidence type="ECO:0000256" key="7">
    <source>
        <dbReference type="ARBA" id="ARBA00022741"/>
    </source>
</evidence>
<gene>
    <name evidence="14" type="primary">murC</name>
    <name evidence="18" type="ORF">HMPREF9449_01734</name>
</gene>
<comment type="subcellular location">
    <subcellularLocation>
        <location evidence="1 14">Cytoplasm</location>
    </subcellularLocation>
</comment>
<dbReference type="PANTHER" id="PTHR43445">
    <property type="entry name" value="UDP-N-ACETYLMURAMATE--L-ALANINE LIGASE-RELATED"/>
    <property type="match status" value="1"/>
</dbReference>
<dbReference type="PANTHER" id="PTHR43445:SF3">
    <property type="entry name" value="UDP-N-ACETYLMURAMATE--L-ALANINE LIGASE"/>
    <property type="match status" value="1"/>
</dbReference>
<protein>
    <recommendedName>
        <fullName evidence="3 14">UDP-N-acetylmuramate--L-alanine ligase</fullName>
        <ecNumber evidence="3 14">6.3.2.8</ecNumber>
    </recommendedName>
    <alternativeName>
        <fullName evidence="14">UDP-N-acetylmuramoyl-L-alanine synthetase</fullName>
    </alternativeName>
</protein>
<comment type="catalytic activity">
    <reaction evidence="13 14">
        <text>UDP-N-acetyl-alpha-D-muramate + L-alanine + ATP = UDP-N-acetyl-alpha-D-muramoyl-L-alanine + ADP + phosphate + H(+)</text>
        <dbReference type="Rhea" id="RHEA:23372"/>
        <dbReference type="ChEBI" id="CHEBI:15378"/>
        <dbReference type="ChEBI" id="CHEBI:30616"/>
        <dbReference type="ChEBI" id="CHEBI:43474"/>
        <dbReference type="ChEBI" id="CHEBI:57972"/>
        <dbReference type="ChEBI" id="CHEBI:70757"/>
        <dbReference type="ChEBI" id="CHEBI:83898"/>
        <dbReference type="ChEBI" id="CHEBI:456216"/>
        <dbReference type="EC" id="6.3.2.8"/>
    </reaction>
</comment>
<keyword evidence="4 14" id="KW-0963">Cytoplasm</keyword>
<evidence type="ECO:0000256" key="11">
    <source>
        <dbReference type="ARBA" id="ARBA00023306"/>
    </source>
</evidence>
<evidence type="ECO:0000256" key="4">
    <source>
        <dbReference type="ARBA" id="ARBA00022490"/>
    </source>
</evidence>
<dbReference type="Gene3D" id="3.90.190.20">
    <property type="entry name" value="Mur ligase, C-terminal domain"/>
    <property type="match status" value="1"/>
</dbReference>
<dbReference type="GO" id="GO:0008360">
    <property type="term" value="P:regulation of cell shape"/>
    <property type="evidence" value="ECO:0007669"/>
    <property type="project" value="UniProtKB-KW"/>
</dbReference>
<dbReference type="SUPFAM" id="SSF51984">
    <property type="entry name" value="MurCD N-terminal domain"/>
    <property type="match status" value="1"/>
</dbReference>
<dbReference type="HAMAP" id="MF_00046">
    <property type="entry name" value="MurC"/>
    <property type="match status" value="1"/>
</dbReference>
<comment type="caution">
    <text evidence="18">The sequence shown here is derived from an EMBL/GenBank/DDBJ whole genome shotgun (WGS) entry which is preliminary data.</text>
</comment>
<dbReference type="UniPathway" id="UPA00219"/>
<dbReference type="InterPro" id="IPR004101">
    <property type="entry name" value="Mur_ligase_C"/>
</dbReference>
<feature type="domain" description="Mur ligase C-terminal" evidence="16">
    <location>
        <begin position="316"/>
        <end position="410"/>
    </location>
</feature>
<name>H1DHJ8_9BACT</name>
<dbReference type="NCBIfam" id="TIGR01082">
    <property type="entry name" value="murC"/>
    <property type="match status" value="1"/>
</dbReference>
<dbReference type="eggNOG" id="COG0773">
    <property type="taxonomic scope" value="Bacteria"/>
</dbReference>
<dbReference type="InterPro" id="IPR036565">
    <property type="entry name" value="Mur-like_cat_sf"/>
</dbReference>
<dbReference type="RefSeq" id="WP_009136882.1">
    <property type="nucleotide sequence ID" value="NZ_JH594596.1"/>
</dbReference>
<dbReference type="Gene3D" id="3.40.50.720">
    <property type="entry name" value="NAD(P)-binding Rossmann-like Domain"/>
    <property type="match status" value="1"/>
</dbReference>
<dbReference type="SUPFAM" id="SSF53244">
    <property type="entry name" value="MurD-like peptide ligases, peptide-binding domain"/>
    <property type="match status" value="1"/>
</dbReference>
<keyword evidence="5 14" id="KW-0436">Ligase</keyword>
<dbReference type="Gene3D" id="3.40.1190.10">
    <property type="entry name" value="Mur-like, catalytic domain"/>
    <property type="match status" value="1"/>
</dbReference>
<feature type="domain" description="Mur ligase N-terminal catalytic" evidence="15">
    <location>
        <begin position="11"/>
        <end position="113"/>
    </location>
</feature>
<keyword evidence="8 14" id="KW-0067">ATP-binding</keyword>
<dbReference type="GO" id="GO:0005737">
    <property type="term" value="C:cytoplasm"/>
    <property type="evidence" value="ECO:0007669"/>
    <property type="project" value="UniProtKB-SubCell"/>
</dbReference>
<dbReference type="PATRIC" id="fig|742817.3.peg.1851"/>
<dbReference type="GO" id="GO:0008763">
    <property type="term" value="F:UDP-N-acetylmuramate-L-alanine ligase activity"/>
    <property type="evidence" value="ECO:0007669"/>
    <property type="project" value="UniProtKB-UniRule"/>
</dbReference>
<dbReference type="HOGENOM" id="CLU_028104_2_2_10"/>
<feature type="binding site" evidence="14">
    <location>
        <begin position="122"/>
        <end position="128"/>
    </location>
    <ligand>
        <name>ATP</name>
        <dbReference type="ChEBI" id="CHEBI:30616"/>
    </ligand>
</feature>
<dbReference type="GO" id="GO:0051301">
    <property type="term" value="P:cell division"/>
    <property type="evidence" value="ECO:0007669"/>
    <property type="project" value="UniProtKB-KW"/>
</dbReference>
<dbReference type="GO" id="GO:0005524">
    <property type="term" value="F:ATP binding"/>
    <property type="evidence" value="ECO:0007669"/>
    <property type="project" value="UniProtKB-UniRule"/>
</dbReference>
<keyword evidence="12 14" id="KW-0961">Cell wall biogenesis/degradation</keyword>
<evidence type="ECO:0000259" key="16">
    <source>
        <dbReference type="Pfam" id="PF02875"/>
    </source>
</evidence>
<evidence type="ECO:0000256" key="8">
    <source>
        <dbReference type="ARBA" id="ARBA00022840"/>
    </source>
</evidence>
<keyword evidence="6 14" id="KW-0132">Cell division</keyword>
<evidence type="ECO:0000256" key="13">
    <source>
        <dbReference type="ARBA" id="ARBA00047833"/>
    </source>
</evidence>
<dbReference type="STRING" id="742817.HMPREF9449_01734"/>
<dbReference type="InterPro" id="IPR013221">
    <property type="entry name" value="Mur_ligase_cen"/>
</dbReference>
<proteinExistence type="inferred from homology"/>
<dbReference type="InterPro" id="IPR036615">
    <property type="entry name" value="Mur_ligase_C_dom_sf"/>
</dbReference>
<dbReference type="InterPro" id="IPR050061">
    <property type="entry name" value="MurCDEF_pg_biosynth"/>
</dbReference>
<accession>H1DHJ8</accession>
<dbReference type="InterPro" id="IPR005758">
    <property type="entry name" value="UDP-N-AcMur_Ala_ligase_MurC"/>
</dbReference>
<comment type="function">
    <text evidence="14">Cell wall formation.</text>
</comment>
<evidence type="ECO:0000256" key="2">
    <source>
        <dbReference type="ARBA" id="ARBA00004752"/>
    </source>
</evidence>
<dbReference type="InterPro" id="IPR000713">
    <property type="entry name" value="Mur_ligase_N"/>
</dbReference>
<sequence length="456" mass="51296">MTHLLEDIKNVYFVGIGGIGMSALARYFKAIGCHVAGYDRTPSALTEKMKQGERIEVNYRDEEAEIGLRYRDKANTLVVYTPAIPQDSKQLNYFRSNGFSLHKRSEVLGLLSRTGKALCVAGTHGKTTTTTLLAFLLKNSRIGCNAFLGGISMNFGTNLLIDRYSEYIVVEADEFDRSFLHLSPYIAAITAMDEDHLDIYGNKANLIEAFEEFAERTREEGKILLKAGLKLERSEVDGYYAIEGVTDNYSDHLRVQGSHYIFDYHGQKAEIKDLVLGIPGRMNVENATLAITMALEAGVRPDEIRKALPEFRGVLRRFNIHTSGAVLYIDDYAHHPREIEAALKAVREMWPEKKLTVAFQPHLYTRTRDFQSEFAHSLNIADQVILLDIYPAREIPIPGVSSEIILNKLNVPACIIPKEEFPKFVDQNVKDGIFMTVGAGDIDRFVPVFTQMFGGR</sequence>
<dbReference type="EMBL" id="ADMC01000023">
    <property type="protein sequence ID" value="EHP47127.1"/>
    <property type="molecule type" value="Genomic_DNA"/>
</dbReference>
<evidence type="ECO:0000259" key="17">
    <source>
        <dbReference type="Pfam" id="PF08245"/>
    </source>
</evidence>
<dbReference type="Proteomes" id="UP000004892">
    <property type="component" value="Unassembled WGS sequence"/>
</dbReference>
<dbReference type="GeneID" id="98069300"/>